<reference evidence="1 2" key="1">
    <citation type="journal article" date="2018" name="Cell">
        <title>The Chara Genome: Secondary Complexity and Implications for Plant Terrestrialization.</title>
        <authorList>
            <person name="Nishiyama T."/>
            <person name="Sakayama H."/>
            <person name="Vries J.D."/>
            <person name="Buschmann H."/>
            <person name="Saint-Marcoux D."/>
            <person name="Ullrich K.K."/>
            <person name="Haas F.B."/>
            <person name="Vanderstraeten L."/>
            <person name="Becker D."/>
            <person name="Lang D."/>
            <person name="Vosolsobe S."/>
            <person name="Rombauts S."/>
            <person name="Wilhelmsson P.K.I."/>
            <person name="Janitza P."/>
            <person name="Kern R."/>
            <person name="Heyl A."/>
            <person name="Rumpler F."/>
            <person name="Villalobos L.I.A.C."/>
            <person name="Clay J.M."/>
            <person name="Skokan R."/>
            <person name="Toyoda A."/>
            <person name="Suzuki Y."/>
            <person name="Kagoshima H."/>
            <person name="Schijlen E."/>
            <person name="Tajeshwar N."/>
            <person name="Catarino B."/>
            <person name="Hetherington A.J."/>
            <person name="Saltykova A."/>
            <person name="Bonnot C."/>
            <person name="Breuninger H."/>
            <person name="Symeonidi A."/>
            <person name="Radhakrishnan G.V."/>
            <person name="Van Nieuwerburgh F."/>
            <person name="Deforce D."/>
            <person name="Chang C."/>
            <person name="Karol K.G."/>
            <person name="Hedrich R."/>
            <person name="Ulvskov P."/>
            <person name="Glockner G."/>
            <person name="Delwiche C.F."/>
            <person name="Petrasek J."/>
            <person name="Van de Peer Y."/>
            <person name="Friml J."/>
            <person name="Beilby M."/>
            <person name="Dolan L."/>
            <person name="Kohara Y."/>
            <person name="Sugano S."/>
            <person name="Fujiyama A."/>
            <person name="Delaux P.-M."/>
            <person name="Quint M."/>
            <person name="TheiBen G."/>
            <person name="Hagemann M."/>
            <person name="Harholt J."/>
            <person name="Dunand C."/>
            <person name="Zachgo S."/>
            <person name="Langdale J."/>
            <person name="Maumus F."/>
            <person name="Straeten D.V.D."/>
            <person name="Gould S.B."/>
            <person name="Rensing S.A."/>
        </authorList>
    </citation>
    <scope>NUCLEOTIDE SEQUENCE [LARGE SCALE GENOMIC DNA]</scope>
    <source>
        <strain evidence="1 2">S276</strain>
    </source>
</reference>
<organism evidence="1 2">
    <name type="scientific">Chara braunii</name>
    <name type="common">Braun's stonewort</name>
    <dbReference type="NCBI Taxonomy" id="69332"/>
    <lineage>
        <taxon>Eukaryota</taxon>
        <taxon>Viridiplantae</taxon>
        <taxon>Streptophyta</taxon>
        <taxon>Charophyceae</taxon>
        <taxon>Charales</taxon>
        <taxon>Characeae</taxon>
        <taxon>Chara</taxon>
    </lineage>
</organism>
<accession>A0A388M107</accession>
<evidence type="ECO:0000313" key="2">
    <source>
        <dbReference type="Proteomes" id="UP000265515"/>
    </source>
</evidence>
<protein>
    <submittedName>
        <fullName evidence="1">Uncharacterized protein</fullName>
    </submittedName>
</protein>
<comment type="caution">
    <text evidence="1">The sequence shown here is derived from an EMBL/GenBank/DDBJ whole genome shotgun (WGS) entry which is preliminary data.</text>
</comment>
<name>A0A388M107_CHABU</name>
<keyword evidence="2" id="KW-1185">Reference proteome</keyword>
<dbReference type="Proteomes" id="UP000265515">
    <property type="component" value="Unassembled WGS sequence"/>
</dbReference>
<proteinExistence type="predicted"/>
<evidence type="ECO:0000313" key="1">
    <source>
        <dbReference type="EMBL" id="GBG88195.1"/>
    </source>
</evidence>
<dbReference type="EMBL" id="BFEA01000656">
    <property type="protein sequence ID" value="GBG88195.1"/>
    <property type="molecule type" value="Genomic_DNA"/>
</dbReference>
<sequence>MVLSSGGSGSDQERLEVAEQGNEWKLLQSSSVNDDHCDNEVVDNDVLDSDFPSSCLLRCALNVDKAGKSGANVAEKGRMILTMTDVGTRTMNGLLLVCMQE</sequence>
<dbReference type="Gramene" id="GBG88195">
    <property type="protein sequence ID" value="GBG88195"/>
    <property type="gene ID" value="CBR_g46683"/>
</dbReference>
<gene>
    <name evidence="1" type="ORF">CBR_g46683</name>
</gene>
<dbReference type="AlphaFoldDB" id="A0A388M107"/>